<proteinExistence type="predicted"/>
<dbReference type="RefSeq" id="WP_189222294.1">
    <property type="nucleotide sequence ID" value="NZ_BMRW01000003.1"/>
</dbReference>
<feature type="chain" id="PRO_5030564063" evidence="2">
    <location>
        <begin position="30"/>
        <end position="154"/>
    </location>
</feature>
<evidence type="ECO:0000256" key="1">
    <source>
        <dbReference type="SAM" id="MobiDB-lite"/>
    </source>
</evidence>
<protein>
    <submittedName>
        <fullName evidence="3">Uncharacterized protein</fullName>
    </submittedName>
</protein>
<sequence>MKNSTKVRTLATAGAMVLAMLAGAGPVSATDGTSPSTTPGSARSVPAPINDAGPAAGTYTSFAGCSGQVHKGYEQGSGTAYARGQFSLGTSTRGYACWGWLERRKDSSSAFERVSDYHTASDSTGWYYSQDPVQSRVCIGDFLYANSYSCVGYW</sequence>
<feature type="compositionally biased region" description="Low complexity" evidence="1">
    <location>
        <begin position="27"/>
        <end position="42"/>
    </location>
</feature>
<evidence type="ECO:0000313" key="3">
    <source>
        <dbReference type="EMBL" id="MBB4886265.1"/>
    </source>
</evidence>
<keyword evidence="2" id="KW-0732">Signal</keyword>
<accession>A0A7W7PF43</accession>
<comment type="caution">
    <text evidence="3">The sequence shown here is derived from an EMBL/GenBank/DDBJ whole genome shotgun (WGS) entry which is preliminary data.</text>
</comment>
<feature type="signal peptide" evidence="2">
    <location>
        <begin position="1"/>
        <end position="29"/>
    </location>
</feature>
<dbReference type="Proteomes" id="UP000556436">
    <property type="component" value="Unassembled WGS sequence"/>
</dbReference>
<keyword evidence="4" id="KW-1185">Reference proteome</keyword>
<feature type="region of interest" description="Disordered" evidence="1">
    <location>
        <begin position="27"/>
        <end position="52"/>
    </location>
</feature>
<gene>
    <name evidence="3" type="ORF">FHS38_002294</name>
</gene>
<evidence type="ECO:0000256" key="2">
    <source>
        <dbReference type="SAM" id="SignalP"/>
    </source>
</evidence>
<reference evidence="3 4" key="1">
    <citation type="submission" date="2020-08" db="EMBL/GenBank/DDBJ databases">
        <title>Genomic Encyclopedia of Type Strains, Phase III (KMG-III): the genomes of soil and plant-associated and newly described type strains.</title>
        <authorList>
            <person name="Whitman W."/>
        </authorList>
    </citation>
    <scope>NUCLEOTIDE SEQUENCE [LARGE SCALE GENOMIC DNA]</scope>
    <source>
        <strain evidence="3 4">CECT 3265</strain>
    </source>
</reference>
<name>A0A7W7PF43_STRNE</name>
<dbReference type="AlphaFoldDB" id="A0A7W7PF43"/>
<organism evidence="3 4">
    <name type="scientific">Streptomyces netropsis</name>
    <name type="common">Streptoverticillium netropsis</name>
    <dbReference type="NCBI Taxonomy" id="55404"/>
    <lineage>
        <taxon>Bacteria</taxon>
        <taxon>Bacillati</taxon>
        <taxon>Actinomycetota</taxon>
        <taxon>Actinomycetes</taxon>
        <taxon>Kitasatosporales</taxon>
        <taxon>Streptomycetaceae</taxon>
        <taxon>Streptomyces</taxon>
    </lineage>
</organism>
<dbReference type="EMBL" id="JACHJG010000003">
    <property type="protein sequence ID" value="MBB4886265.1"/>
    <property type="molecule type" value="Genomic_DNA"/>
</dbReference>
<evidence type="ECO:0000313" key="4">
    <source>
        <dbReference type="Proteomes" id="UP000556436"/>
    </source>
</evidence>